<accession>R7TSE5</accession>
<dbReference type="EMBL" id="AMQN01012300">
    <property type="status" value="NOT_ANNOTATED_CDS"/>
    <property type="molecule type" value="Genomic_DNA"/>
</dbReference>
<organism evidence="1">
    <name type="scientific">Capitella teleta</name>
    <name type="common">Polychaete worm</name>
    <dbReference type="NCBI Taxonomy" id="283909"/>
    <lineage>
        <taxon>Eukaryota</taxon>
        <taxon>Metazoa</taxon>
        <taxon>Spiralia</taxon>
        <taxon>Lophotrochozoa</taxon>
        <taxon>Annelida</taxon>
        <taxon>Polychaeta</taxon>
        <taxon>Sedentaria</taxon>
        <taxon>Scolecida</taxon>
        <taxon>Capitellidae</taxon>
        <taxon>Capitella</taxon>
    </lineage>
</organism>
<dbReference type="HOGENOM" id="CLU_1898214_0_0_1"/>
<dbReference type="Proteomes" id="UP000014760">
    <property type="component" value="Unassembled WGS sequence"/>
</dbReference>
<protein>
    <submittedName>
        <fullName evidence="1 2">Uncharacterized protein</fullName>
    </submittedName>
</protein>
<evidence type="ECO:0000313" key="1">
    <source>
        <dbReference type="EMBL" id="ELT94406.1"/>
    </source>
</evidence>
<dbReference type="AlphaFoldDB" id="R7TSE5"/>
<evidence type="ECO:0000313" key="2">
    <source>
        <dbReference type="EnsemblMetazoa" id="CapteP197501"/>
    </source>
</evidence>
<sequence>MTYIAMKIDQMNPFVGCVANKQRCYTMGNETLNGGSATYNSLNDTLIDSECIILIKGGRHLEEGCLQDADEPLEEKASHFWIAYCAERRRRYEKRGGLNGECQRAPTRSIAHGTTNTANNVQFSAECQKCNGLL</sequence>
<reference evidence="2" key="3">
    <citation type="submission" date="2015-06" db="UniProtKB">
        <authorList>
            <consortium name="EnsemblMetazoa"/>
        </authorList>
    </citation>
    <scope>IDENTIFICATION</scope>
</reference>
<dbReference type="EnsemblMetazoa" id="CapteT197501">
    <property type="protein sequence ID" value="CapteP197501"/>
    <property type="gene ID" value="CapteG197501"/>
</dbReference>
<evidence type="ECO:0000313" key="3">
    <source>
        <dbReference type="Proteomes" id="UP000014760"/>
    </source>
</evidence>
<dbReference type="EMBL" id="KB309435">
    <property type="protein sequence ID" value="ELT94406.1"/>
    <property type="molecule type" value="Genomic_DNA"/>
</dbReference>
<gene>
    <name evidence="1" type="ORF">CAPTEDRAFT_197501</name>
</gene>
<keyword evidence="3" id="KW-1185">Reference proteome</keyword>
<reference evidence="1 3" key="2">
    <citation type="journal article" date="2013" name="Nature">
        <title>Insights into bilaterian evolution from three spiralian genomes.</title>
        <authorList>
            <person name="Simakov O."/>
            <person name="Marletaz F."/>
            <person name="Cho S.J."/>
            <person name="Edsinger-Gonzales E."/>
            <person name="Havlak P."/>
            <person name="Hellsten U."/>
            <person name="Kuo D.H."/>
            <person name="Larsson T."/>
            <person name="Lv J."/>
            <person name="Arendt D."/>
            <person name="Savage R."/>
            <person name="Osoegawa K."/>
            <person name="de Jong P."/>
            <person name="Grimwood J."/>
            <person name="Chapman J.A."/>
            <person name="Shapiro H."/>
            <person name="Aerts A."/>
            <person name="Otillar R.P."/>
            <person name="Terry A.Y."/>
            <person name="Boore J.L."/>
            <person name="Grigoriev I.V."/>
            <person name="Lindberg D.R."/>
            <person name="Seaver E.C."/>
            <person name="Weisblat D.A."/>
            <person name="Putnam N.H."/>
            <person name="Rokhsar D.S."/>
        </authorList>
    </citation>
    <scope>NUCLEOTIDE SEQUENCE</scope>
    <source>
        <strain evidence="1 3">I ESC-2004</strain>
    </source>
</reference>
<proteinExistence type="predicted"/>
<reference evidence="3" key="1">
    <citation type="submission" date="2012-12" db="EMBL/GenBank/DDBJ databases">
        <authorList>
            <person name="Hellsten U."/>
            <person name="Grimwood J."/>
            <person name="Chapman J.A."/>
            <person name="Shapiro H."/>
            <person name="Aerts A."/>
            <person name="Otillar R.P."/>
            <person name="Terry A.Y."/>
            <person name="Boore J.L."/>
            <person name="Simakov O."/>
            <person name="Marletaz F."/>
            <person name="Cho S.-J."/>
            <person name="Edsinger-Gonzales E."/>
            <person name="Havlak P."/>
            <person name="Kuo D.-H."/>
            <person name="Larsson T."/>
            <person name="Lv J."/>
            <person name="Arendt D."/>
            <person name="Savage R."/>
            <person name="Osoegawa K."/>
            <person name="de Jong P."/>
            <person name="Lindberg D.R."/>
            <person name="Seaver E.C."/>
            <person name="Weisblat D.A."/>
            <person name="Putnam N.H."/>
            <person name="Grigoriev I.V."/>
            <person name="Rokhsar D.S."/>
        </authorList>
    </citation>
    <scope>NUCLEOTIDE SEQUENCE</scope>
    <source>
        <strain evidence="3">I ESC-2004</strain>
    </source>
</reference>
<name>R7TSE5_CAPTE</name>